<keyword evidence="2" id="KW-1185">Reference proteome</keyword>
<evidence type="ECO:0000313" key="2">
    <source>
        <dbReference type="Proteomes" id="UP000681340"/>
    </source>
</evidence>
<dbReference type="Proteomes" id="UP000681340">
    <property type="component" value="Unassembled WGS sequence"/>
</dbReference>
<evidence type="ECO:0000313" key="1">
    <source>
        <dbReference type="EMBL" id="GIM77611.1"/>
    </source>
</evidence>
<dbReference type="RefSeq" id="WP_212993510.1">
    <property type="nucleotide sequence ID" value="NZ_BAABEA010000045.1"/>
</dbReference>
<accession>A0A919SSE5</accession>
<reference evidence="1" key="1">
    <citation type="submission" date="2021-03" db="EMBL/GenBank/DDBJ databases">
        <title>Whole genome shotgun sequence of Actinoplanes auranticolor NBRC 12245.</title>
        <authorList>
            <person name="Komaki H."/>
            <person name="Tamura T."/>
        </authorList>
    </citation>
    <scope>NUCLEOTIDE SEQUENCE</scope>
    <source>
        <strain evidence="1">NBRC 12245</strain>
    </source>
</reference>
<organism evidence="1 2">
    <name type="scientific">Actinoplanes auranticolor</name>
    <dbReference type="NCBI Taxonomy" id="47988"/>
    <lineage>
        <taxon>Bacteria</taxon>
        <taxon>Bacillati</taxon>
        <taxon>Actinomycetota</taxon>
        <taxon>Actinomycetes</taxon>
        <taxon>Micromonosporales</taxon>
        <taxon>Micromonosporaceae</taxon>
        <taxon>Actinoplanes</taxon>
    </lineage>
</organism>
<name>A0A919SSE5_9ACTN</name>
<proteinExistence type="predicted"/>
<comment type="caution">
    <text evidence="1">The sequence shown here is derived from an EMBL/GenBank/DDBJ whole genome shotgun (WGS) entry which is preliminary data.</text>
</comment>
<protein>
    <recommendedName>
        <fullName evidence="3">DUF4913 domain-containing protein</fullName>
    </recommendedName>
</protein>
<dbReference type="AlphaFoldDB" id="A0A919SSE5"/>
<gene>
    <name evidence="1" type="ORF">Aau02nite_76770</name>
</gene>
<evidence type="ECO:0008006" key="3">
    <source>
        <dbReference type="Google" id="ProtNLM"/>
    </source>
</evidence>
<sequence>MDALDFQLPDDAPPDMVALAQLADSLQRLTTAVDTLHQQHLDLQDALTGQQNSSPRKAPASVPWPLRWNELDRDAAALVWAWLIDWVDAAVERYQLAEELPACWYRHGPLIEELTALAAAWHLAYDDTAPADAPLLWHERFARARTRLRDWDDYTRCRNGNHIDRHLDLNWPSDWHNTAVEAANTDLAGRSIAADAPAGEPQRRQPS</sequence>
<dbReference type="EMBL" id="BOQL01000067">
    <property type="protein sequence ID" value="GIM77611.1"/>
    <property type="molecule type" value="Genomic_DNA"/>
</dbReference>